<organism evidence="2 3">
    <name type="scientific">Favolaschia claudopus</name>
    <dbReference type="NCBI Taxonomy" id="2862362"/>
    <lineage>
        <taxon>Eukaryota</taxon>
        <taxon>Fungi</taxon>
        <taxon>Dikarya</taxon>
        <taxon>Basidiomycota</taxon>
        <taxon>Agaricomycotina</taxon>
        <taxon>Agaricomycetes</taxon>
        <taxon>Agaricomycetidae</taxon>
        <taxon>Agaricales</taxon>
        <taxon>Marasmiineae</taxon>
        <taxon>Mycenaceae</taxon>
        <taxon>Favolaschia</taxon>
    </lineage>
</organism>
<sequence>TATSWELPSSATHWFPRSDSDCLKDVNNYLPWSIRMLSSFNTCGLKGVVEGKVTEADATDEAVWQKKDASALNNLMGCIAPEL</sequence>
<keyword evidence="3" id="KW-1185">Reference proteome</keyword>
<name>A0AAW0CHC3_9AGAR</name>
<dbReference type="AlphaFoldDB" id="A0AAW0CHC3"/>
<evidence type="ECO:0000313" key="2">
    <source>
        <dbReference type="EMBL" id="KAK7037077.1"/>
    </source>
</evidence>
<reference evidence="2 3" key="1">
    <citation type="journal article" date="2024" name="J Genomics">
        <title>Draft genome sequencing and assembly of Favolaschia claudopus CIRM-BRFM 2984 isolated from oak limbs.</title>
        <authorList>
            <person name="Navarro D."/>
            <person name="Drula E."/>
            <person name="Chaduli D."/>
            <person name="Cazenave R."/>
            <person name="Ahrendt S."/>
            <person name="Wang J."/>
            <person name="Lipzen A."/>
            <person name="Daum C."/>
            <person name="Barry K."/>
            <person name="Grigoriev I.V."/>
            <person name="Favel A."/>
            <person name="Rosso M.N."/>
            <person name="Martin F."/>
        </authorList>
    </citation>
    <scope>NUCLEOTIDE SEQUENCE [LARGE SCALE GENOMIC DNA]</scope>
    <source>
        <strain evidence="2 3">CIRM-BRFM 2984</strain>
    </source>
</reference>
<dbReference type="EMBL" id="JAWWNJ010000080">
    <property type="protein sequence ID" value="KAK7002066.1"/>
    <property type="molecule type" value="Genomic_DNA"/>
</dbReference>
<evidence type="ECO:0000313" key="1">
    <source>
        <dbReference type="EMBL" id="KAK7002066.1"/>
    </source>
</evidence>
<proteinExistence type="predicted"/>
<dbReference type="Proteomes" id="UP001362999">
    <property type="component" value="Unassembled WGS sequence"/>
</dbReference>
<dbReference type="EMBL" id="JAWWNJ010000018">
    <property type="protein sequence ID" value="KAK7037077.1"/>
    <property type="molecule type" value="Genomic_DNA"/>
</dbReference>
<feature type="non-terminal residue" evidence="2">
    <location>
        <position position="1"/>
    </location>
</feature>
<comment type="caution">
    <text evidence="2">The sequence shown here is derived from an EMBL/GenBank/DDBJ whole genome shotgun (WGS) entry which is preliminary data.</text>
</comment>
<accession>A0AAW0CHC3</accession>
<feature type="non-terminal residue" evidence="2">
    <location>
        <position position="83"/>
    </location>
</feature>
<gene>
    <name evidence="2" type="ORF">R3P38DRAFT_2359947</name>
    <name evidence="1" type="ORF">R3P38DRAFT_2459852</name>
</gene>
<evidence type="ECO:0000313" key="3">
    <source>
        <dbReference type="Proteomes" id="UP001362999"/>
    </source>
</evidence>
<protein>
    <submittedName>
        <fullName evidence="2">Uncharacterized protein</fullName>
    </submittedName>
</protein>